<dbReference type="AlphaFoldDB" id="A0A8J3C8N7"/>
<sequence>MWHVGHKGKKGTTVTDQFDGPGSASGIDWNEYNGRLLLIAPLSREEVNTQNYGVKEAIRADVIVLDGDDAPEGYPDVLIFPKVLQGQLRSNVGKGRMNLGRLMQGEARKGQKPPWILADPTDADREKARAYLASQEEPPF</sequence>
<dbReference type="RefSeq" id="WP_189057822.1">
    <property type="nucleotide sequence ID" value="NZ_BMMK01000011.1"/>
</dbReference>
<reference evidence="2" key="2">
    <citation type="submission" date="2020-09" db="EMBL/GenBank/DDBJ databases">
        <authorList>
            <person name="Sun Q."/>
            <person name="Zhou Y."/>
        </authorList>
    </citation>
    <scope>NUCLEOTIDE SEQUENCE</scope>
    <source>
        <strain evidence="2">CGMCC 4.5737</strain>
    </source>
</reference>
<proteinExistence type="predicted"/>
<organism evidence="2 3">
    <name type="scientific">Longimycelium tulufanense</name>
    <dbReference type="NCBI Taxonomy" id="907463"/>
    <lineage>
        <taxon>Bacteria</taxon>
        <taxon>Bacillati</taxon>
        <taxon>Actinomycetota</taxon>
        <taxon>Actinomycetes</taxon>
        <taxon>Pseudonocardiales</taxon>
        <taxon>Pseudonocardiaceae</taxon>
        <taxon>Longimycelium</taxon>
    </lineage>
</organism>
<gene>
    <name evidence="2" type="ORF">GCM10012275_28700</name>
</gene>
<feature type="compositionally biased region" description="Basic residues" evidence="1">
    <location>
        <begin position="1"/>
        <end position="10"/>
    </location>
</feature>
<evidence type="ECO:0000313" key="2">
    <source>
        <dbReference type="EMBL" id="GGM55841.1"/>
    </source>
</evidence>
<evidence type="ECO:0000256" key="1">
    <source>
        <dbReference type="SAM" id="MobiDB-lite"/>
    </source>
</evidence>
<comment type="caution">
    <text evidence="2">The sequence shown here is derived from an EMBL/GenBank/DDBJ whole genome shotgun (WGS) entry which is preliminary data.</text>
</comment>
<keyword evidence="3" id="KW-1185">Reference proteome</keyword>
<accession>A0A8J3C8N7</accession>
<dbReference type="Proteomes" id="UP000637578">
    <property type="component" value="Unassembled WGS sequence"/>
</dbReference>
<reference evidence="2" key="1">
    <citation type="journal article" date="2014" name="Int. J. Syst. Evol. Microbiol.">
        <title>Complete genome sequence of Corynebacterium casei LMG S-19264T (=DSM 44701T), isolated from a smear-ripened cheese.</title>
        <authorList>
            <consortium name="US DOE Joint Genome Institute (JGI-PGF)"/>
            <person name="Walter F."/>
            <person name="Albersmeier A."/>
            <person name="Kalinowski J."/>
            <person name="Ruckert C."/>
        </authorList>
    </citation>
    <scope>NUCLEOTIDE SEQUENCE</scope>
    <source>
        <strain evidence="2">CGMCC 4.5737</strain>
    </source>
</reference>
<name>A0A8J3C8N7_9PSEU</name>
<evidence type="ECO:0000313" key="3">
    <source>
        <dbReference type="Proteomes" id="UP000637578"/>
    </source>
</evidence>
<feature type="region of interest" description="Disordered" evidence="1">
    <location>
        <begin position="1"/>
        <end position="20"/>
    </location>
</feature>
<dbReference type="EMBL" id="BMMK01000011">
    <property type="protein sequence ID" value="GGM55841.1"/>
    <property type="molecule type" value="Genomic_DNA"/>
</dbReference>
<protein>
    <submittedName>
        <fullName evidence="2">Uncharacterized protein</fullName>
    </submittedName>
</protein>
<feature type="region of interest" description="Disordered" evidence="1">
    <location>
        <begin position="104"/>
        <end position="123"/>
    </location>
</feature>